<evidence type="ECO:0000256" key="2">
    <source>
        <dbReference type="ARBA" id="ARBA00023015"/>
    </source>
</evidence>
<feature type="region of interest" description="Disordered" evidence="6">
    <location>
        <begin position="119"/>
        <end position="161"/>
    </location>
</feature>
<name>A0A914E6K8_9BILA</name>
<proteinExistence type="predicted"/>
<feature type="compositionally biased region" description="Low complexity" evidence="6">
    <location>
        <begin position="119"/>
        <end position="142"/>
    </location>
</feature>
<dbReference type="GO" id="GO:0000981">
    <property type="term" value="F:DNA-binding transcription factor activity, RNA polymerase II-specific"/>
    <property type="evidence" value="ECO:0007669"/>
    <property type="project" value="TreeGrafter"/>
</dbReference>
<dbReference type="InterPro" id="IPR040223">
    <property type="entry name" value="PAR_bZIP"/>
</dbReference>
<evidence type="ECO:0000313" key="8">
    <source>
        <dbReference type="Proteomes" id="UP000887540"/>
    </source>
</evidence>
<dbReference type="SMART" id="SM00338">
    <property type="entry name" value="BRLZ"/>
    <property type="match status" value="1"/>
</dbReference>
<dbReference type="AlphaFoldDB" id="A0A914E6K8"/>
<dbReference type="GO" id="GO:0005634">
    <property type="term" value="C:nucleus"/>
    <property type="evidence" value="ECO:0007669"/>
    <property type="project" value="UniProtKB-SubCell"/>
</dbReference>
<dbReference type="GO" id="GO:0000978">
    <property type="term" value="F:RNA polymerase II cis-regulatory region sequence-specific DNA binding"/>
    <property type="evidence" value="ECO:0007669"/>
    <property type="project" value="TreeGrafter"/>
</dbReference>
<dbReference type="Pfam" id="PF07716">
    <property type="entry name" value="bZIP_2"/>
    <property type="match status" value="1"/>
</dbReference>
<dbReference type="PROSITE" id="PS50217">
    <property type="entry name" value="BZIP"/>
    <property type="match status" value="1"/>
</dbReference>
<protein>
    <submittedName>
        <fullName evidence="9">BZIP domain-containing protein</fullName>
    </submittedName>
</protein>
<comment type="subcellular location">
    <subcellularLocation>
        <location evidence="1">Nucleus</location>
    </subcellularLocation>
</comment>
<dbReference type="CDD" id="cd14695">
    <property type="entry name" value="bZIP_HLF"/>
    <property type="match status" value="1"/>
</dbReference>
<evidence type="ECO:0000313" key="9">
    <source>
        <dbReference type="WBParaSite" id="ACRNAN_scaffold569.g10759.t1"/>
    </source>
</evidence>
<dbReference type="Proteomes" id="UP000887540">
    <property type="component" value="Unplaced"/>
</dbReference>
<evidence type="ECO:0000256" key="1">
    <source>
        <dbReference type="ARBA" id="ARBA00004123"/>
    </source>
</evidence>
<organism evidence="8 9">
    <name type="scientific">Acrobeloides nanus</name>
    <dbReference type="NCBI Taxonomy" id="290746"/>
    <lineage>
        <taxon>Eukaryota</taxon>
        <taxon>Metazoa</taxon>
        <taxon>Ecdysozoa</taxon>
        <taxon>Nematoda</taxon>
        <taxon>Chromadorea</taxon>
        <taxon>Rhabditida</taxon>
        <taxon>Tylenchina</taxon>
        <taxon>Cephalobomorpha</taxon>
        <taxon>Cephaloboidea</taxon>
        <taxon>Cephalobidae</taxon>
        <taxon>Acrobeloides</taxon>
    </lineage>
</organism>
<keyword evidence="4" id="KW-0804">Transcription</keyword>
<dbReference type="Gene3D" id="1.20.5.170">
    <property type="match status" value="1"/>
</dbReference>
<keyword evidence="8" id="KW-1185">Reference proteome</keyword>
<evidence type="ECO:0000256" key="4">
    <source>
        <dbReference type="ARBA" id="ARBA00023163"/>
    </source>
</evidence>
<evidence type="ECO:0000256" key="3">
    <source>
        <dbReference type="ARBA" id="ARBA00023125"/>
    </source>
</evidence>
<keyword evidence="3" id="KW-0238">DNA-binding</keyword>
<evidence type="ECO:0000256" key="6">
    <source>
        <dbReference type="SAM" id="MobiDB-lite"/>
    </source>
</evidence>
<dbReference type="WBParaSite" id="ACRNAN_scaffold569.g10759.t1">
    <property type="protein sequence ID" value="ACRNAN_scaffold569.g10759.t1"/>
    <property type="gene ID" value="ACRNAN_scaffold569.g10759"/>
</dbReference>
<reference evidence="9" key="1">
    <citation type="submission" date="2022-11" db="UniProtKB">
        <authorList>
            <consortium name="WormBaseParasite"/>
        </authorList>
    </citation>
    <scope>IDENTIFICATION</scope>
</reference>
<dbReference type="InterPro" id="IPR046347">
    <property type="entry name" value="bZIP_sf"/>
</dbReference>
<dbReference type="PANTHER" id="PTHR11988">
    <property type="entry name" value="THYROTROPH EMBRYONIC FACTOR RELATED"/>
    <property type="match status" value="1"/>
</dbReference>
<feature type="domain" description="BZIP" evidence="7">
    <location>
        <begin position="169"/>
        <end position="226"/>
    </location>
</feature>
<accession>A0A914E6K8</accession>
<keyword evidence="5" id="KW-0539">Nucleus</keyword>
<evidence type="ECO:0000256" key="5">
    <source>
        <dbReference type="ARBA" id="ARBA00023242"/>
    </source>
</evidence>
<sequence length="263" mass="29091">MTSSLTQPSTLTFNSTRFLPLDLTQSVYGLYPQTQPPAPPCSGFTPFPSALFYKELQEAHEASLKLNSLPLCVNLPSEMEPLNLINHSQSVITKTTNGVIENGNGFPIKTSAVRVIRSDQSASVVTSSTSDTDSTTGSNSVSETPDRSSTQSKVIVTNPDKRRKEIVRDDAYWERRRKNNDAAKRSRDSRRKKEDEIAVRAAILEQENLRLRFEVERLRTEIDRHRMVALKTSPFNAATNLAAAIAAANASATLARDSLIRPT</sequence>
<evidence type="ECO:0000259" key="7">
    <source>
        <dbReference type="PROSITE" id="PS50217"/>
    </source>
</evidence>
<dbReference type="PANTHER" id="PTHR11988:SF27">
    <property type="entry name" value="GH27708P"/>
    <property type="match status" value="1"/>
</dbReference>
<keyword evidence="2" id="KW-0805">Transcription regulation</keyword>
<dbReference type="SUPFAM" id="SSF57959">
    <property type="entry name" value="Leucine zipper domain"/>
    <property type="match status" value="1"/>
</dbReference>
<dbReference type="InterPro" id="IPR004827">
    <property type="entry name" value="bZIP"/>
</dbReference>